<organism evidence="1 2">
    <name type="scientific">Hymenobacter caeli</name>
    <dbReference type="NCBI Taxonomy" id="2735894"/>
    <lineage>
        <taxon>Bacteria</taxon>
        <taxon>Pseudomonadati</taxon>
        <taxon>Bacteroidota</taxon>
        <taxon>Cytophagia</taxon>
        <taxon>Cytophagales</taxon>
        <taxon>Hymenobacteraceae</taxon>
        <taxon>Hymenobacter</taxon>
    </lineage>
</organism>
<dbReference type="Pfam" id="PF11899">
    <property type="entry name" value="DUF3419"/>
    <property type="match status" value="1"/>
</dbReference>
<dbReference type="PANTHER" id="PTHR47473:SF1">
    <property type="entry name" value="METHYLTRANSFERASE DOMAIN-CONTAINING PROTEIN"/>
    <property type="match status" value="1"/>
</dbReference>
<comment type="caution">
    <text evidence="1">The sequence shown here is derived from an EMBL/GenBank/DDBJ whole genome shotgun (WGS) entry which is preliminary data.</text>
</comment>
<dbReference type="RefSeq" id="WP_173809354.1">
    <property type="nucleotide sequence ID" value="NZ_JABSNP010000005.1"/>
</dbReference>
<dbReference type="EMBL" id="JABSNP010000005">
    <property type="protein sequence ID" value="NRT18604.1"/>
    <property type="molecule type" value="Genomic_DNA"/>
</dbReference>
<dbReference type="Proteomes" id="UP000779507">
    <property type="component" value="Unassembled WGS sequence"/>
</dbReference>
<evidence type="ECO:0000313" key="2">
    <source>
        <dbReference type="Proteomes" id="UP000779507"/>
    </source>
</evidence>
<sequence>MKSEFQALVLDSLRYALVWESSATLHGALRLGPADHALVVTGAGCNVLNALLTPAARVTAIDLNPAQNALLRLKQHVVALHPYPVFRGLLGLDGPGAVAAAWPPVRATLPAPEQEYWGAFFAANPAGIFPAGRLESYVTAFLPTLAPARQAALRQLLAFDAVGAQAAFFRAELEPTDFREQFIQYFDDANLSKGRDARLFAHATESGGAAFYERLRRHLGAQLARDNFFFRFFFFGPEGLPQAVLPPCYQAANYLRLRARLPALRIRTGEATDFLLSLAGQDVTKASLSNIFEYVSAAEFARVCRALGQRPGPLRLVFWNLLQAQAGAPAPGVPLQAAESARLSAAEGCFYFRDVRVLAWEAAAVPTGATGG</sequence>
<dbReference type="PANTHER" id="PTHR47473">
    <property type="entry name" value="BTA1P"/>
    <property type="match status" value="1"/>
</dbReference>
<keyword evidence="2" id="KW-1185">Reference proteome</keyword>
<dbReference type="GO" id="GO:0016740">
    <property type="term" value="F:transferase activity"/>
    <property type="evidence" value="ECO:0007669"/>
    <property type="project" value="UniProtKB-KW"/>
</dbReference>
<accession>A0ABX2FQA9</accession>
<reference evidence="1 2" key="1">
    <citation type="submission" date="2020-05" db="EMBL/GenBank/DDBJ databases">
        <title>Genomic Encyclopedia of Type Strains, Phase IV (KMG-V): Genome sequencing to study the core and pangenomes of soil and plant-associated prokaryotes.</title>
        <authorList>
            <person name="Whitman W."/>
        </authorList>
    </citation>
    <scope>NUCLEOTIDE SEQUENCE [LARGE SCALE GENOMIC DNA]</scope>
    <source>
        <strain evidence="1 2">9A</strain>
    </source>
</reference>
<gene>
    <name evidence="1" type="ORF">HNP98_001425</name>
</gene>
<keyword evidence="1" id="KW-0808">Transferase</keyword>
<protein>
    <submittedName>
        <fullName evidence="1">S-adenosylmethionine-diacylglycerol 3-amino-3-carboxypropyl transferase</fullName>
    </submittedName>
</protein>
<proteinExistence type="predicted"/>
<dbReference type="InterPro" id="IPR021829">
    <property type="entry name" value="DUF3419"/>
</dbReference>
<evidence type="ECO:0000313" key="1">
    <source>
        <dbReference type="EMBL" id="NRT18604.1"/>
    </source>
</evidence>
<name>A0ABX2FQA9_9BACT</name>